<feature type="region of interest" description="Disordered" evidence="9">
    <location>
        <begin position="990"/>
        <end position="1014"/>
    </location>
</feature>
<feature type="domain" description="Potassium channel" evidence="11">
    <location>
        <begin position="878"/>
        <end position="953"/>
    </location>
</feature>
<evidence type="ECO:0000256" key="8">
    <source>
        <dbReference type="SAM" id="Coils"/>
    </source>
</evidence>
<evidence type="ECO:0000313" key="13">
    <source>
        <dbReference type="Proteomes" id="UP000185904"/>
    </source>
</evidence>
<dbReference type="Proteomes" id="UP000185904">
    <property type="component" value="Unassembled WGS sequence"/>
</dbReference>
<feature type="coiled-coil region" evidence="8">
    <location>
        <begin position="793"/>
        <end position="820"/>
    </location>
</feature>
<feature type="compositionally biased region" description="Basic and acidic residues" evidence="9">
    <location>
        <begin position="38"/>
        <end position="55"/>
    </location>
</feature>
<feature type="compositionally biased region" description="Basic and acidic residues" evidence="9">
    <location>
        <begin position="1198"/>
        <end position="1208"/>
    </location>
</feature>
<dbReference type="SUPFAM" id="SSF81324">
    <property type="entry name" value="Voltage-gated potassium channels"/>
    <property type="match status" value="2"/>
</dbReference>
<evidence type="ECO:0000256" key="9">
    <source>
        <dbReference type="SAM" id="MobiDB-lite"/>
    </source>
</evidence>
<feature type="domain" description="Potassium channel" evidence="11">
    <location>
        <begin position="709"/>
        <end position="783"/>
    </location>
</feature>
<dbReference type="InterPro" id="IPR003280">
    <property type="entry name" value="2pore_dom_K_chnl"/>
</dbReference>
<keyword evidence="4 10" id="KW-1133">Transmembrane helix</keyword>
<organism evidence="12 13">
    <name type="scientific">Fonsecaea nubica</name>
    <dbReference type="NCBI Taxonomy" id="856822"/>
    <lineage>
        <taxon>Eukaryota</taxon>
        <taxon>Fungi</taxon>
        <taxon>Dikarya</taxon>
        <taxon>Ascomycota</taxon>
        <taxon>Pezizomycotina</taxon>
        <taxon>Eurotiomycetes</taxon>
        <taxon>Chaetothyriomycetidae</taxon>
        <taxon>Chaetothyriales</taxon>
        <taxon>Herpotrichiellaceae</taxon>
        <taxon>Fonsecaea</taxon>
    </lineage>
</organism>
<dbReference type="GO" id="GO:0015271">
    <property type="term" value="F:outward rectifier potassium channel activity"/>
    <property type="evidence" value="ECO:0007669"/>
    <property type="project" value="TreeGrafter"/>
</dbReference>
<feature type="transmembrane region" description="Helical" evidence="10">
    <location>
        <begin position="590"/>
        <end position="613"/>
    </location>
</feature>
<feature type="transmembrane region" description="Helical" evidence="10">
    <location>
        <begin position="900"/>
        <end position="917"/>
    </location>
</feature>
<comment type="caution">
    <text evidence="12">The sequence shown here is derived from an EMBL/GenBank/DDBJ whole genome shotgun (WGS) entry which is preliminary data.</text>
</comment>
<feature type="region of interest" description="Disordered" evidence="9">
    <location>
        <begin position="495"/>
        <end position="528"/>
    </location>
</feature>
<dbReference type="OrthoDB" id="297496at2759"/>
<keyword evidence="8" id="KW-0175">Coiled coil</keyword>
<comment type="subcellular location">
    <subcellularLocation>
        <location evidence="1">Membrane</location>
        <topology evidence="1">Multi-pass membrane protein</topology>
    </subcellularLocation>
</comment>
<keyword evidence="13" id="KW-1185">Reference proteome</keyword>
<accession>A0A178CJI9</accession>
<keyword evidence="7" id="KW-0407">Ion channel</keyword>
<dbReference type="RefSeq" id="XP_022496862.1">
    <property type="nucleotide sequence ID" value="XM_022647204.1"/>
</dbReference>
<dbReference type="GO" id="GO:0022841">
    <property type="term" value="F:potassium ion leak channel activity"/>
    <property type="evidence" value="ECO:0007669"/>
    <property type="project" value="TreeGrafter"/>
</dbReference>
<keyword evidence="5" id="KW-0406">Ion transport</keyword>
<dbReference type="GeneID" id="34592332"/>
<feature type="transmembrane region" description="Helical" evidence="10">
    <location>
        <begin position="625"/>
        <end position="644"/>
    </location>
</feature>
<evidence type="ECO:0000313" key="12">
    <source>
        <dbReference type="EMBL" id="OAL30128.1"/>
    </source>
</evidence>
<feature type="transmembrane region" description="Helical" evidence="10">
    <location>
        <begin position="664"/>
        <end position="684"/>
    </location>
</feature>
<feature type="region of interest" description="Disordered" evidence="9">
    <location>
        <begin position="1"/>
        <end position="22"/>
    </location>
</feature>
<evidence type="ECO:0000256" key="4">
    <source>
        <dbReference type="ARBA" id="ARBA00022989"/>
    </source>
</evidence>
<feature type="transmembrane region" description="Helical" evidence="10">
    <location>
        <begin position="760"/>
        <end position="783"/>
    </location>
</feature>
<feature type="compositionally biased region" description="Basic and acidic residues" evidence="9">
    <location>
        <begin position="1057"/>
        <end position="1069"/>
    </location>
</feature>
<name>A0A178CJI9_9EURO</name>
<feature type="compositionally biased region" description="Basic and acidic residues" evidence="9">
    <location>
        <begin position="995"/>
        <end position="1006"/>
    </location>
</feature>
<feature type="region of interest" description="Disordered" evidence="9">
    <location>
        <begin position="1136"/>
        <end position="1161"/>
    </location>
</feature>
<dbReference type="PANTHER" id="PTHR11003">
    <property type="entry name" value="POTASSIUM CHANNEL, SUBFAMILY K"/>
    <property type="match status" value="1"/>
</dbReference>
<proteinExistence type="predicted"/>
<dbReference type="GO" id="GO:0030322">
    <property type="term" value="P:stabilization of membrane potential"/>
    <property type="evidence" value="ECO:0007669"/>
    <property type="project" value="TreeGrafter"/>
</dbReference>
<dbReference type="Gene3D" id="1.10.287.70">
    <property type="match status" value="2"/>
</dbReference>
<sequence>MDERTVIAPDISTNQPNPRQRNRIHNQAIKRAKANIGKPRDHILSTSRDESPDSQRIRDSLLGLVKAGVNQDLTITTTVVSPRLTVTSGGLRGDPFCAFPISPEGGVLSAVDYFLQHYAPVHINPRKEQLGPADSLPLSRRYFGLALENASMFELMVALAQASYEARRGNVREPTREVLIHYGKGIEALRLKMARSPTCDDDATILAIMALLGIALIYNDFVSFETHLIGLRHLVELRGGVDHLGWDDFLKNSITGLESLWAYHENKKMSISTTEVSIKLQYPKHPFPPDLCTLIAKLPDGFREISLSGSLCVQIITVLARVTEWVTQLQGSRKKGVLALGDPNGTYMKQTQACIELVPLRGLNTLERVLCSALAAVTTETFRQSKQQNPVHRRLVESLSEMLSRYNLRDLPLECTIWMALVIAGPAYSSNEGPASEAVSMNQGQPHAPRFVLLDRILEDSSSARNWKWVKNMNDPGLDEPIADASAIVKENVEDRPPASHHNAQTSSPHQHRNASPEETYDKMEEEEQERNFLMPARWWYASTGVPLVAGTFGPMANAFSICALVENWRVEIPPGGTEEHGIDIKDPGWLIAVNAVSLAFALVANMSLLLNMARRVPFRIAQPITIAGFWIASVLLIGLIAVASSDFDARGVRHQALSQAYYYAIFAAGLYQIISYLMCFTVYGAYKGHYSKEFKLTVAQRTLMLQTIMFLLYQLLGALVYSHIEGWKFLDAVYWAEFTSLTIGIGDDYTPKTHLGRGLLFPFAMGGIIILGLVVGSIRSLILERGKKKMAARLTEKTRRRLLKEIERISRRNSRLKHKGALGLGKHTTKALTVEPGDGEVAELERRQAEFEAMRKVQEWAATERKYMSLVVSTFAFAFLWTIGALVFERAERNQDWSYFGSLYFSYTTLLTIGYGDFQPMSNSGKPFFVFWTLLAVPTLTILISDMGDTVVKAVKDVTIWLGEITVLPSSEDTIANRLKHGVYKVTLGQMDPRSPDSRDVERGPETGSESEYQELHPGLVRLFRNGMKKHKAGGKDKDTKDRLAADFEEEEKQDESDARHEGDRWQEAAHHHRHVLLSQIRRVYADASAATPKKYSYEDWQYFLKLLGEDEADASYHRRAPIHGDEDREAREATKKNNEGGNLYIGRHGAGSDGQKEGRDVQAPKWSWIGAQSPLMGDKEEAEWLLERLFQRLEESLHSDTPQAEHGKHHTRNLQEQK</sequence>
<evidence type="ECO:0000256" key="10">
    <source>
        <dbReference type="SAM" id="Phobius"/>
    </source>
</evidence>
<dbReference type="EMBL" id="LVCJ01000076">
    <property type="protein sequence ID" value="OAL30128.1"/>
    <property type="molecule type" value="Genomic_DNA"/>
</dbReference>
<dbReference type="InterPro" id="IPR021858">
    <property type="entry name" value="Fun_TF"/>
</dbReference>
<gene>
    <name evidence="12" type="ORF">AYO20_08931</name>
</gene>
<evidence type="ECO:0000256" key="5">
    <source>
        <dbReference type="ARBA" id="ARBA00023065"/>
    </source>
</evidence>
<evidence type="ECO:0000256" key="7">
    <source>
        <dbReference type="ARBA" id="ARBA00023303"/>
    </source>
</evidence>
<feature type="transmembrane region" description="Helical" evidence="10">
    <location>
        <begin position="929"/>
        <end position="946"/>
    </location>
</feature>
<evidence type="ECO:0000259" key="11">
    <source>
        <dbReference type="Pfam" id="PF07885"/>
    </source>
</evidence>
<evidence type="ECO:0000256" key="1">
    <source>
        <dbReference type="ARBA" id="ARBA00004141"/>
    </source>
</evidence>
<dbReference type="Pfam" id="PF11951">
    <property type="entry name" value="Fungal_trans_2"/>
    <property type="match status" value="1"/>
</dbReference>
<keyword evidence="6 10" id="KW-0472">Membrane</keyword>
<feature type="region of interest" description="Disordered" evidence="9">
    <location>
        <begin position="1198"/>
        <end position="1220"/>
    </location>
</feature>
<feature type="region of interest" description="Disordered" evidence="9">
    <location>
        <begin position="36"/>
        <end position="55"/>
    </location>
</feature>
<dbReference type="PANTHER" id="PTHR11003:SF301">
    <property type="entry name" value="POTASSIUM CHANNEL PROTEIN"/>
    <property type="match status" value="1"/>
</dbReference>
<protein>
    <recommendedName>
        <fullName evidence="11">Potassium channel domain-containing protein</fullName>
    </recommendedName>
</protein>
<feature type="transmembrane region" description="Helical" evidence="10">
    <location>
        <begin position="704"/>
        <end position="725"/>
    </location>
</feature>
<evidence type="ECO:0000256" key="2">
    <source>
        <dbReference type="ARBA" id="ARBA00022448"/>
    </source>
</evidence>
<feature type="transmembrane region" description="Helical" evidence="10">
    <location>
        <begin position="868"/>
        <end position="888"/>
    </location>
</feature>
<dbReference type="AlphaFoldDB" id="A0A178CJI9"/>
<dbReference type="GO" id="GO:0005886">
    <property type="term" value="C:plasma membrane"/>
    <property type="evidence" value="ECO:0007669"/>
    <property type="project" value="TreeGrafter"/>
</dbReference>
<dbReference type="Pfam" id="PF07885">
    <property type="entry name" value="Ion_trans_2"/>
    <property type="match status" value="2"/>
</dbReference>
<keyword evidence="2" id="KW-0813">Transport</keyword>
<dbReference type="InterPro" id="IPR013099">
    <property type="entry name" value="K_chnl_dom"/>
</dbReference>
<evidence type="ECO:0000256" key="6">
    <source>
        <dbReference type="ARBA" id="ARBA00023136"/>
    </source>
</evidence>
<reference evidence="12 13" key="1">
    <citation type="submission" date="2016-03" db="EMBL/GenBank/DDBJ databases">
        <title>The draft genome sequence of Fonsecaea nubica causative agent of cutaneous subcutaneous infection in human host.</title>
        <authorList>
            <person name="Costa F."/>
            <person name="Sybren D.H."/>
            <person name="Raittz R.T."/>
            <person name="Weiss V.A."/>
            <person name="Leao A.C."/>
            <person name="Gomes R."/>
            <person name="De Souza E.M."/>
            <person name="Pedrosa F.O."/>
            <person name="Steffens M.B."/>
            <person name="Bombassaro A."/>
            <person name="Tadra-Sfeir M.Z."/>
            <person name="Moreno L.F."/>
            <person name="Najafzadeh M.J."/>
            <person name="Felipe M.S."/>
            <person name="Teixeira M."/>
            <person name="Sun J."/>
            <person name="Xi L."/>
            <person name="Castro M.A."/>
            <person name="Vicente V.A."/>
        </authorList>
    </citation>
    <scope>NUCLEOTIDE SEQUENCE [LARGE SCALE GENOMIC DNA]</scope>
    <source>
        <strain evidence="12 13">CBS 269.64</strain>
    </source>
</reference>
<feature type="region of interest" description="Disordered" evidence="9">
    <location>
        <begin position="1049"/>
        <end position="1069"/>
    </location>
</feature>
<keyword evidence="3 10" id="KW-0812">Transmembrane</keyword>
<evidence type="ECO:0000256" key="3">
    <source>
        <dbReference type="ARBA" id="ARBA00022692"/>
    </source>
</evidence>